<name>A0A1V1NZL3_9BACT</name>
<sequence length="561" mass="66256">MKYVWNEEELINYFTLSPEELKLITNKSKPLRIGFAVLLKYFQHENQFPSAKHEIPKPVIRFIANQINIPEKLFDDYKWYGRSIKSHRTKIRNFYGFKKWSQSYSQKLIAWIQEKIFPGQFKYEQIKAETLKYLRDIKVEPPKESALIRIINSAMNNWEEKTFQALSDNISLESKSEIDLILYNDKTNDDILLRELKSDPGNVSLKSILAETAKLNRIKKVNLSQDLFKDLPYKVLKRYRDRIITEPAREIRRHPDNIRYALFSIFLYIRGREITDGLVDLLIQLVHNIGTNAEKTITREIVNEIIKVNNKEELLYKVAVASAEKPKKAVEDVIFPAVGGEQTIHDIIREYKQKGTYAYKVNTRMRSSYRSHYRRMLPAILNALDFHSNNKEYRPIIEAIKILRKYLDSRIQFYPENEDIPIDGVVPNAWKELVFETNGKGERINRIAYEICVFEALREKLRCKEIWTVGADRFRNPDEDLPNDYDLRRREYYDELNLPLDVEVYIADLQKAMDKALKAFDDGYPKNNFVEFIKRKKKNRIKLSPSEAQPEPPNFRTPDIA</sequence>
<dbReference type="Proteomes" id="UP000189670">
    <property type="component" value="Unassembled WGS sequence"/>
</dbReference>
<dbReference type="EMBL" id="ATBP01001135">
    <property type="protein sequence ID" value="ETR67978.1"/>
    <property type="molecule type" value="Genomic_DNA"/>
</dbReference>
<evidence type="ECO:0000313" key="4">
    <source>
        <dbReference type="Proteomes" id="UP000189670"/>
    </source>
</evidence>
<evidence type="ECO:0000259" key="2">
    <source>
        <dbReference type="Pfam" id="PF13700"/>
    </source>
</evidence>
<dbReference type="AlphaFoldDB" id="A0A1V1NZL3"/>
<organism evidence="3 4">
    <name type="scientific">Candidatus Magnetoglobus multicellularis str. Araruama</name>
    <dbReference type="NCBI Taxonomy" id="890399"/>
    <lineage>
        <taxon>Bacteria</taxon>
        <taxon>Pseudomonadati</taxon>
        <taxon>Thermodesulfobacteriota</taxon>
        <taxon>Desulfobacteria</taxon>
        <taxon>Desulfobacterales</taxon>
        <taxon>Desulfobacteraceae</taxon>
        <taxon>Candidatus Magnetoglobus</taxon>
    </lineage>
</organism>
<feature type="region of interest" description="Disordered" evidence="1">
    <location>
        <begin position="541"/>
        <end position="561"/>
    </location>
</feature>
<dbReference type="InterPro" id="IPR025296">
    <property type="entry name" value="DUF4158"/>
</dbReference>
<reference evidence="4" key="1">
    <citation type="submission" date="2012-11" db="EMBL/GenBank/DDBJ databases">
        <authorList>
            <person name="Lucero-Rivera Y.E."/>
            <person name="Tovar-Ramirez D."/>
        </authorList>
    </citation>
    <scope>NUCLEOTIDE SEQUENCE [LARGE SCALE GENOMIC DNA]</scope>
    <source>
        <strain evidence="4">Araruama</strain>
    </source>
</reference>
<feature type="domain" description="DUF4158" evidence="2">
    <location>
        <begin position="6"/>
        <end position="154"/>
    </location>
</feature>
<accession>A0A1V1NZL3</accession>
<comment type="caution">
    <text evidence="3">The sequence shown here is derived from an EMBL/GenBank/DDBJ whole genome shotgun (WGS) entry which is preliminary data.</text>
</comment>
<proteinExistence type="predicted"/>
<protein>
    <submittedName>
        <fullName evidence="3">Transposase Tn3 family protein</fullName>
    </submittedName>
</protein>
<evidence type="ECO:0000256" key="1">
    <source>
        <dbReference type="SAM" id="MobiDB-lite"/>
    </source>
</evidence>
<dbReference type="Pfam" id="PF13700">
    <property type="entry name" value="DUF4158"/>
    <property type="match status" value="1"/>
</dbReference>
<evidence type="ECO:0000313" key="3">
    <source>
        <dbReference type="EMBL" id="ETR67978.1"/>
    </source>
</evidence>
<gene>
    <name evidence="3" type="ORF">OMM_04842</name>
</gene>